<dbReference type="Proteomes" id="UP000195781">
    <property type="component" value="Unassembled WGS sequence"/>
</dbReference>
<evidence type="ECO:0000313" key="3">
    <source>
        <dbReference type="Proteomes" id="UP000195781"/>
    </source>
</evidence>
<comment type="caution">
    <text evidence="2">The sequence shown here is derived from an EMBL/GenBank/DDBJ whole genome shotgun (WGS) entry which is preliminary data.</text>
</comment>
<gene>
    <name evidence="2" type="ORF">B5G02_04410</name>
</gene>
<accession>A0A1Y3Y074</accession>
<dbReference type="OrthoDB" id="3196732at2"/>
<feature type="transmembrane region" description="Helical" evidence="1">
    <location>
        <begin position="213"/>
        <end position="235"/>
    </location>
</feature>
<evidence type="ECO:0000256" key="1">
    <source>
        <dbReference type="SAM" id="Phobius"/>
    </source>
</evidence>
<feature type="transmembrane region" description="Helical" evidence="1">
    <location>
        <begin position="106"/>
        <end position="126"/>
    </location>
</feature>
<dbReference type="EMBL" id="NFIE01000008">
    <property type="protein sequence ID" value="OUN88887.1"/>
    <property type="molecule type" value="Genomic_DNA"/>
</dbReference>
<feature type="transmembrane region" description="Helical" evidence="1">
    <location>
        <begin position="55"/>
        <end position="78"/>
    </location>
</feature>
<proteinExistence type="predicted"/>
<feature type="transmembrane region" description="Helical" evidence="1">
    <location>
        <begin position="132"/>
        <end position="157"/>
    </location>
</feature>
<sequence>MGRTFATIRALVARDLLDAVRNSTLFMSGAVGVALAVFIVRIVEHAPRFAAGELPAYACTAALCIPPAFTGCVMLLYVMAEERERGVCLTLAEAGVTPRAFAVSKWLAGTLAALFAQVVACLLLGFSPVQTLGLGAFALVVMQPLLLAGLACGLMATEQMSSSVLAAPLTLVAVAPILSFMSVSVRAVTWLLPLGPAVELVRTAQGLAPIVPVPVLFAVLLFWLIASGALAVWALRRYARQLAAERDRLA</sequence>
<evidence type="ECO:0000313" key="2">
    <source>
        <dbReference type="EMBL" id="OUN88887.1"/>
    </source>
</evidence>
<keyword evidence="1" id="KW-0812">Transmembrane</keyword>
<keyword evidence="1" id="KW-1133">Transmembrane helix</keyword>
<feature type="transmembrane region" description="Helical" evidence="1">
    <location>
        <begin position="24"/>
        <end position="43"/>
    </location>
</feature>
<keyword evidence="1" id="KW-0472">Membrane</keyword>
<feature type="transmembrane region" description="Helical" evidence="1">
    <location>
        <begin position="169"/>
        <end position="193"/>
    </location>
</feature>
<dbReference type="AlphaFoldDB" id="A0A1Y3Y074"/>
<keyword evidence="3" id="KW-1185">Reference proteome</keyword>
<reference evidence="3" key="1">
    <citation type="submission" date="2017-04" db="EMBL/GenBank/DDBJ databases">
        <title>Function of individual gut microbiota members based on whole genome sequencing of pure cultures obtained from chicken caecum.</title>
        <authorList>
            <person name="Medvecky M."/>
            <person name="Cejkova D."/>
            <person name="Polansky O."/>
            <person name="Karasova D."/>
            <person name="Kubasova T."/>
            <person name="Cizek A."/>
            <person name="Rychlik I."/>
        </authorList>
    </citation>
    <scope>NUCLEOTIDE SEQUENCE [LARGE SCALE GENOMIC DNA]</scope>
    <source>
        <strain evidence="3">An5</strain>
    </source>
</reference>
<name>A0A1Y3Y074_9ACTN</name>
<protein>
    <submittedName>
        <fullName evidence="2">Uncharacterized protein</fullName>
    </submittedName>
</protein>
<organism evidence="2 3">
    <name type="scientific">[Collinsella] massiliensis</name>
    <dbReference type="NCBI Taxonomy" id="1232426"/>
    <lineage>
        <taxon>Bacteria</taxon>
        <taxon>Bacillati</taxon>
        <taxon>Actinomycetota</taxon>
        <taxon>Coriobacteriia</taxon>
        <taxon>Coriobacteriales</taxon>
        <taxon>Coriobacteriaceae</taxon>
        <taxon>Enorma</taxon>
    </lineage>
</organism>